<dbReference type="InterPro" id="IPR008984">
    <property type="entry name" value="SMAD_FHA_dom_sf"/>
</dbReference>
<feature type="compositionally biased region" description="Acidic residues" evidence="1">
    <location>
        <begin position="178"/>
        <end position="187"/>
    </location>
</feature>
<feature type="compositionally biased region" description="Basic residues" evidence="1">
    <location>
        <begin position="203"/>
        <end position="218"/>
    </location>
</feature>
<dbReference type="PROSITE" id="PS50006">
    <property type="entry name" value="FHA_DOMAIN"/>
    <property type="match status" value="1"/>
</dbReference>
<organism evidence="3 4">
    <name type="scientific">Protopolystoma xenopodis</name>
    <dbReference type="NCBI Taxonomy" id="117903"/>
    <lineage>
        <taxon>Eukaryota</taxon>
        <taxon>Metazoa</taxon>
        <taxon>Spiralia</taxon>
        <taxon>Lophotrochozoa</taxon>
        <taxon>Platyhelminthes</taxon>
        <taxon>Monogenea</taxon>
        <taxon>Polyopisthocotylea</taxon>
        <taxon>Polystomatidea</taxon>
        <taxon>Polystomatidae</taxon>
        <taxon>Protopolystoma</taxon>
    </lineage>
</organism>
<dbReference type="OrthoDB" id="436852at2759"/>
<dbReference type="AlphaFoldDB" id="A0A448X4P3"/>
<feature type="domain" description="FHA" evidence="2">
    <location>
        <begin position="44"/>
        <end position="100"/>
    </location>
</feature>
<dbReference type="SUPFAM" id="SSF49879">
    <property type="entry name" value="SMAD/FHA domain"/>
    <property type="match status" value="1"/>
</dbReference>
<evidence type="ECO:0000256" key="1">
    <source>
        <dbReference type="SAM" id="MobiDB-lite"/>
    </source>
</evidence>
<evidence type="ECO:0000313" key="4">
    <source>
        <dbReference type="Proteomes" id="UP000784294"/>
    </source>
</evidence>
<dbReference type="Gene3D" id="2.60.200.20">
    <property type="match status" value="1"/>
</dbReference>
<comment type="caution">
    <text evidence="3">The sequence shown here is derived from an EMBL/GenBank/DDBJ whole genome shotgun (WGS) entry which is preliminary data.</text>
</comment>
<name>A0A448X4P3_9PLAT</name>
<evidence type="ECO:0000313" key="3">
    <source>
        <dbReference type="EMBL" id="VEL27997.1"/>
    </source>
</evidence>
<accession>A0A448X4P3</accession>
<dbReference type="SMART" id="SM00240">
    <property type="entry name" value="FHA"/>
    <property type="match status" value="1"/>
</dbReference>
<gene>
    <name evidence="3" type="ORF">PXEA_LOCUS21437</name>
</gene>
<reference evidence="3" key="1">
    <citation type="submission" date="2018-11" db="EMBL/GenBank/DDBJ databases">
        <authorList>
            <consortium name="Pathogen Informatics"/>
        </authorList>
    </citation>
    <scope>NUCLEOTIDE SEQUENCE</scope>
</reference>
<feature type="region of interest" description="Disordered" evidence="1">
    <location>
        <begin position="142"/>
        <end position="227"/>
    </location>
</feature>
<dbReference type="InterPro" id="IPR000253">
    <property type="entry name" value="FHA_dom"/>
</dbReference>
<sequence>MTSVSLVWIGDLDQDKRQAASYNSISNEKYRPKRIELKPSQKEIRIGRINSKNPPDYPIESCINSRMISRNHATIERLSKGGCMLYDHSMNGTYINYTRVTGGAILKHGDIICFGHLNGANLKPGETVSSFYSDLKYKVELSTPSPNKNSSAVGATATTVSKRKRRASGVSSNQRSDGDDDDNDDDDVSRSEDDAVSDTSSNKHYHHKQPAAAKRPRKSVCDDVKKS</sequence>
<dbReference type="EMBL" id="CAAALY010091589">
    <property type="protein sequence ID" value="VEL27997.1"/>
    <property type="molecule type" value="Genomic_DNA"/>
</dbReference>
<dbReference type="Proteomes" id="UP000784294">
    <property type="component" value="Unassembled WGS sequence"/>
</dbReference>
<dbReference type="Pfam" id="PF00498">
    <property type="entry name" value="FHA"/>
    <property type="match status" value="1"/>
</dbReference>
<evidence type="ECO:0000259" key="2">
    <source>
        <dbReference type="PROSITE" id="PS50006"/>
    </source>
</evidence>
<feature type="compositionally biased region" description="Polar residues" evidence="1">
    <location>
        <begin position="142"/>
        <end position="160"/>
    </location>
</feature>
<proteinExistence type="predicted"/>
<protein>
    <recommendedName>
        <fullName evidence="2">FHA domain-containing protein</fullName>
    </recommendedName>
</protein>
<feature type="non-terminal residue" evidence="3">
    <location>
        <position position="227"/>
    </location>
</feature>
<keyword evidence="4" id="KW-1185">Reference proteome</keyword>